<dbReference type="SUPFAM" id="SSF48613">
    <property type="entry name" value="Heme oxygenase-like"/>
    <property type="match status" value="1"/>
</dbReference>
<dbReference type="InterPro" id="IPR016084">
    <property type="entry name" value="Haem_Oase-like_multi-hlx"/>
</dbReference>
<evidence type="ECO:0000313" key="2">
    <source>
        <dbReference type="Proteomes" id="UP001180515"/>
    </source>
</evidence>
<organism evidence="1 2">
    <name type="scientific">Streptococcus parauberis</name>
    <dbReference type="NCBI Taxonomy" id="1348"/>
    <lineage>
        <taxon>Bacteria</taxon>
        <taxon>Bacillati</taxon>
        <taxon>Bacillota</taxon>
        <taxon>Bacilli</taxon>
        <taxon>Lactobacillales</taxon>
        <taxon>Streptococcaceae</taxon>
        <taxon>Streptococcus</taxon>
    </lineage>
</organism>
<name>A0AAE4HUY2_9STRE</name>
<dbReference type="EMBL" id="JARQAG010000007">
    <property type="protein sequence ID" value="MDT2731766.1"/>
    <property type="molecule type" value="Genomic_DNA"/>
</dbReference>
<comment type="caution">
    <text evidence="1">The sequence shown here is derived from an EMBL/GenBank/DDBJ whole genome shotgun (WGS) entry which is preliminary data.</text>
</comment>
<protein>
    <submittedName>
        <fullName evidence="1">Uncharacterized protein</fullName>
    </submittedName>
</protein>
<dbReference type="Proteomes" id="UP001180515">
    <property type="component" value="Unassembled WGS sequence"/>
</dbReference>
<dbReference type="AlphaFoldDB" id="A0AAE4HUY2"/>
<proteinExistence type="predicted"/>
<dbReference type="RefSeq" id="WP_311982099.1">
    <property type="nucleotide sequence ID" value="NZ_JARQAG010000007.1"/>
</dbReference>
<dbReference type="Gene3D" id="1.20.910.10">
    <property type="entry name" value="Heme oxygenase-like"/>
    <property type="match status" value="1"/>
</dbReference>
<evidence type="ECO:0000313" key="1">
    <source>
        <dbReference type="EMBL" id="MDT2731766.1"/>
    </source>
</evidence>
<reference evidence="1" key="1">
    <citation type="submission" date="2023-03" db="EMBL/GenBank/DDBJ databases">
        <authorList>
            <person name="Shen W."/>
            <person name="Cai J."/>
        </authorList>
    </citation>
    <scope>NUCLEOTIDE SEQUENCE</scope>
    <source>
        <strain evidence="1">P82-2</strain>
    </source>
</reference>
<accession>A0AAE4HUY2</accession>
<gene>
    <name evidence="1" type="ORF">P7G31_05855</name>
</gene>
<sequence length="84" mass="9646">MSLFIRGSCLLDKFLDKYALCLTKANSKDDKRFFINQISAILDYEMGAAEEPHQSLAKYTGQSYQSIISGSQWCPSFDHYIKHM</sequence>